<dbReference type="InterPro" id="IPR012347">
    <property type="entry name" value="Ferritin-like"/>
</dbReference>
<dbReference type="PANTHER" id="PTHR30565:SF9">
    <property type="entry name" value="PROTEIN YCIF"/>
    <property type="match status" value="1"/>
</dbReference>
<evidence type="ECO:0008006" key="3">
    <source>
        <dbReference type="Google" id="ProtNLM"/>
    </source>
</evidence>
<proteinExistence type="predicted"/>
<dbReference type="InterPro" id="IPR009078">
    <property type="entry name" value="Ferritin-like_SF"/>
</dbReference>
<accession>A0ABP8NHH6</accession>
<evidence type="ECO:0000313" key="1">
    <source>
        <dbReference type="EMBL" id="GAA4467445.1"/>
    </source>
</evidence>
<dbReference type="Gene3D" id="1.20.1260.10">
    <property type="match status" value="1"/>
</dbReference>
<evidence type="ECO:0000313" key="2">
    <source>
        <dbReference type="Proteomes" id="UP001500067"/>
    </source>
</evidence>
<dbReference type="EMBL" id="BAABFA010000015">
    <property type="protein sequence ID" value="GAA4467445.1"/>
    <property type="molecule type" value="Genomic_DNA"/>
</dbReference>
<dbReference type="SUPFAM" id="SSF47240">
    <property type="entry name" value="Ferritin-like"/>
    <property type="match status" value="1"/>
</dbReference>
<dbReference type="Pfam" id="PF05974">
    <property type="entry name" value="DUF892"/>
    <property type="match status" value="1"/>
</dbReference>
<dbReference type="InterPro" id="IPR047114">
    <property type="entry name" value="YciF"/>
</dbReference>
<name>A0ABP8NHH6_9BACT</name>
<keyword evidence="2" id="KW-1185">Reference proteome</keyword>
<organism evidence="1 2">
    <name type="scientific">Nemorincola caseinilytica</name>
    <dbReference type="NCBI Taxonomy" id="2054315"/>
    <lineage>
        <taxon>Bacteria</taxon>
        <taxon>Pseudomonadati</taxon>
        <taxon>Bacteroidota</taxon>
        <taxon>Chitinophagia</taxon>
        <taxon>Chitinophagales</taxon>
        <taxon>Chitinophagaceae</taxon>
        <taxon>Nemorincola</taxon>
    </lineage>
</organism>
<comment type="caution">
    <text evidence="1">The sequence shown here is derived from an EMBL/GenBank/DDBJ whole genome shotgun (WGS) entry which is preliminary data.</text>
</comment>
<gene>
    <name evidence="1" type="ORF">GCM10023093_23400</name>
</gene>
<reference evidence="2" key="1">
    <citation type="journal article" date="2019" name="Int. J. Syst. Evol. Microbiol.">
        <title>The Global Catalogue of Microorganisms (GCM) 10K type strain sequencing project: providing services to taxonomists for standard genome sequencing and annotation.</title>
        <authorList>
            <consortium name="The Broad Institute Genomics Platform"/>
            <consortium name="The Broad Institute Genome Sequencing Center for Infectious Disease"/>
            <person name="Wu L."/>
            <person name="Ma J."/>
        </authorList>
    </citation>
    <scope>NUCLEOTIDE SEQUENCE [LARGE SCALE GENOMIC DNA]</scope>
    <source>
        <strain evidence="2">JCM 32105</strain>
    </source>
</reference>
<protein>
    <recommendedName>
        <fullName evidence="3">Ferritin-like metal-binding protein YciE</fullName>
    </recommendedName>
</protein>
<dbReference type="PANTHER" id="PTHR30565">
    <property type="entry name" value="PROTEIN YCIF"/>
    <property type="match status" value="1"/>
</dbReference>
<sequence length="181" mass="20320">MAIALPDPRTDRDTFRHMFLSLLKDIYGAEQHFAAVLQRMYSAATTGLVQNTLKDIRHASKRHLKKLERVFTMLGSTAEARKNASVASMEHDTEKLIAETPEHSTTRDAGLILFAQRMEQYGIATYNDLVYAAHALGHSEAACILEDILREREYTDIELADIADTRIHPTVGDAPLTDDDH</sequence>
<dbReference type="Proteomes" id="UP001500067">
    <property type="component" value="Unassembled WGS sequence"/>
</dbReference>
<dbReference type="InterPro" id="IPR010287">
    <property type="entry name" value="DUF892_YciF-like"/>
</dbReference>